<dbReference type="GeneTree" id="ENSGT00390000016232"/>
<dbReference type="HOGENOM" id="CLU_1551195_0_0_1"/>
<name>S4RFN5_PETMA</name>
<dbReference type="GO" id="GO:0006406">
    <property type="term" value="P:mRNA export from nucleus"/>
    <property type="evidence" value="ECO:0007669"/>
    <property type="project" value="TreeGrafter"/>
</dbReference>
<dbReference type="PANTHER" id="PTHR13265:SF2">
    <property type="entry name" value="THO COMPLEX SUBUNIT 1"/>
    <property type="match status" value="1"/>
</dbReference>
<feature type="compositionally biased region" description="Pro residues" evidence="1">
    <location>
        <begin position="1"/>
        <end position="11"/>
    </location>
</feature>
<dbReference type="PANTHER" id="PTHR13265">
    <property type="entry name" value="THO COMPLEX SUBUNIT 1"/>
    <property type="match status" value="1"/>
</dbReference>
<reference evidence="2" key="1">
    <citation type="submission" date="2025-08" db="UniProtKB">
        <authorList>
            <consortium name="Ensembl"/>
        </authorList>
    </citation>
    <scope>IDENTIFICATION</scope>
</reference>
<proteinExistence type="predicted"/>
<dbReference type="STRING" id="7757.ENSPMAP00000004017"/>
<protein>
    <submittedName>
        <fullName evidence="2">Uncharacterized protein</fullName>
    </submittedName>
</protein>
<organism evidence="2">
    <name type="scientific">Petromyzon marinus</name>
    <name type="common">Sea lamprey</name>
    <dbReference type="NCBI Taxonomy" id="7757"/>
    <lineage>
        <taxon>Eukaryota</taxon>
        <taxon>Metazoa</taxon>
        <taxon>Chordata</taxon>
        <taxon>Craniata</taxon>
        <taxon>Vertebrata</taxon>
        <taxon>Cyclostomata</taxon>
        <taxon>Hyperoartia</taxon>
        <taxon>Petromyzontiformes</taxon>
        <taxon>Petromyzontidae</taxon>
        <taxon>Petromyzon</taxon>
    </lineage>
</organism>
<dbReference type="OMA" id="QTSAWES"/>
<dbReference type="InterPro" id="IPR021861">
    <property type="entry name" value="THO_THOC1"/>
</dbReference>
<sequence length="173" mass="18991">YVPPPSMPHLPRPQSSLPSQTSAWESLKNKSTDVIVAAFGQLNGSELEKRSALDQAVLKELIVRQSDCKDVLAVISLSIDSVTAGVCSASTPFLLLGDLLDGLPLDQCDHIFTFVEQNVGTWKASTFYSAGKNYLLRMCNDLLRRLSKSQNTVFCGRIQLFLARLFPLSEKSG</sequence>
<dbReference type="AlphaFoldDB" id="S4RFN5"/>
<dbReference type="GO" id="GO:0000445">
    <property type="term" value="C:THO complex part of transcription export complex"/>
    <property type="evidence" value="ECO:0007669"/>
    <property type="project" value="TreeGrafter"/>
</dbReference>
<dbReference type="Ensembl" id="ENSPMAT00000004034.1">
    <property type="protein sequence ID" value="ENSPMAP00000004017.1"/>
    <property type="gene ID" value="ENSPMAG00000003689.1"/>
</dbReference>
<evidence type="ECO:0000256" key="1">
    <source>
        <dbReference type="SAM" id="MobiDB-lite"/>
    </source>
</evidence>
<evidence type="ECO:0000313" key="2">
    <source>
        <dbReference type="Ensembl" id="ENSPMAP00000004017.1"/>
    </source>
</evidence>
<dbReference type="Pfam" id="PF11957">
    <property type="entry name" value="efThoc1"/>
    <property type="match status" value="1"/>
</dbReference>
<accession>S4RFN5</accession>
<reference evidence="2" key="2">
    <citation type="submission" date="2025-09" db="UniProtKB">
        <authorList>
            <consortium name="Ensembl"/>
        </authorList>
    </citation>
    <scope>IDENTIFICATION</scope>
</reference>
<feature type="region of interest" description="Disordered" evidence="1">
    <location>
        <begin position="1"/>
        <end position="20"/>
    </location>
</feature>